<feature type="non-terminal residue" evidence="2">
    <location>
        <position position="219"/>
    </location>
</feature>
<evidence type="ECO:0000313" key="3">
    <source>
        <dbReference type="Proteomes" id="UP001174997"/>
    </source>
</evidence>
<gene>
    <name evidence="2" type="ORF">QBC41DRAFT_198086</name>
</gene>
<dbReference type="EMBL" id="JAULSY010000033">
    <property type="protein sequence ID" value="KAK0670281.1"/>
    <property type="molecule type" value="Genomic_DNA"/>
</dbReference>
<protein>
    <submittedName>
        <fullName evidence="2">Uncharacterized protein</fullName>
    </submittedName>
</protein>
<accession>A0AA39ZG01</accession>
<name>A0AA39ZG01_9PEZI</name>
<comment type="caution">
    <text evidence="2">The sequence shown here is derived from an EMBL/GenBank/DDBJ whole genome shotgun (WGS) entry which is preliminary data.</text>
</comment>
<evidence type="ECO:0000256" key="1">
    <source>
        <dbReference type="SAM" id="MobiDB-lite"/>
    </source>
</evidence>
<proteinExistence type="predicted"/>
<dbReference type="Proteomes" id="UP001174997">
    <property type="component" value="Unassembled WGS sequence"/>
</dbReference>
<reference evidence="2" key="1">
    <citation type="submission" date="2023-06" db="EMBL/GenBank/DDBJ databases">
        <title>Genome-scale phylogeny and comparative genomics of the fungal order Sordariales.</title>
        <authorList>
            <consortium name="Lawrence Berkeley National Laboratory"/>
            <person name="Hensen N."/>
            <person name="Bonometti L."/>
            <person name="Westerberg I."/>
            <person name="Brannstrom I.O."/>
            <person name="Guillou S."/>
            <person name="Cros-Aarteil S."/>
            <person name="Calhoun S."/>
            <person name="Haridas S."/>
            <person name="Kuo A."/>
            <person name="Mondo S."/>
            <person name="Pangilinan J."/>
            <person name="Riley R."/>
            <person name="Labutti K."/>
            <person name="Andreopoulos B."/>
            <person name="Lipzen A."/>
            <person name="Chen C."/>
            <person name="Yanf M."/>
            <person name="Daum C."/>
            <person name="Ng V."/>
            <person name="Clum A."/>
            <person name="Steindorff A."/>
            <person name="Ohm R."/>
            <person name="Martin F."/>
            <person name="Silar P."/>
            <person name="Natvig D."/>
            <person name="Lalanne C."/>
            <person name="Gautier V."/>
            <person name="Ament-Velasquez S.L."/>
            <person name="Kruys A."/>
            <person name="Hutchinson M.I."/>
            <person name="Powell A.J."/>
            <person name="Barry K."/>
            <person name="Miller A.N."/>
            <person name="Grigoriev I.V."/>
            <person name="Debuchy R."/>
            <person name="Gladieux P."/>
            <person name="Thoren M.H."/>
            <person name="Johannesson H."/>
        </authorList>
    </citation>
    <scope>NUCLEOTIDE SEQUENCE</scope>
    <source>
        <strain evidence="2">CBS 307.81</strain>
    </source>
</reference>
<evidence type="ECO:0000313" key="2">
    <source>
        <dbReference type="EMBL" id="KAK0670281.1"/>
    </source>
</evidence>
<sequence length="219" mass="24787">MSRRRTIDLSANALAFFASHGFRPSSAPPPARSTSQQHEQAPKPAPPPNEAPAPSPPVDEPPALVNAYDPAEYYRGRSLWSQCAKPDLLKFFEDFEEFRAGGPQFTPEEVHEAILKALKSAKQRPKDAQRVIPEDFRKIVDERRALPEHQWTVVDAALYLGKCCFKERAVAGTQISFQPADLKDISFRKAVMLMAFSGIRDMKPWLLEQKEKEEKLKEE</sequence>
<keyword evidence="3" id="KW-1185">Reference proteome</keyword>
<organism evidence="2 3">
    <name type="scientific">Cercophora samala</name>
    <dbReference type="NCBI Taxonomy" id="330535"/>
    <lineage>
        <taxon>Eukaryota</taxon>
        <taxon>Fungi</taxon>
        <taxon>Dikarya</taxon>
        <taxon>Ascomycota</taxon>
        <taxon>Pezizomycotina</taxon>
        <taxon>Sordariomycetes</taxon>
        <taxon>Sordariomycetidae</taxon>
        <taxon>Sordariales</taxon>
        <taxon>Lasiosphaeriaceae</taxon>
        <taxon>Cercophora</taxon>
    </lineage>
</organism>
<feature type="compositionally biased region" description="Pro residues" evidence="1">
    <location>
        <begin position="43"/>
        <end position="60"/>
    </location>
</feature>
<dbReference type="AlphaFoldDB" id="A0AA39ZG01"/>
<feature type="region of interest" description="Disordered" evidence="1">
    <location>
        <begin position="20"/>
        <end position="64"/>
    </location>
</feature>